<keyword evidence="2 3" id="KW-0064">Aspartyl protease</keyword>
<dbReference type="Pfam" id="PF00026">
    <property type="entry name" value="Asp"/>
    <property type="match status" value="1"/>
</dbReference>
<dbReference type="InterPro" id="IPR033121">
    <property type="entry name" value="PEPTIDASE_A1"/>
</dbReference>
<keyword evidence="3" id="KW-0645">Protease</keyword>
<dbReference type="Proteomes" id="UP000070720">
    <property type="component" value="Chromosome 3"/>
</dbReference>
<dbReference type="GO" id="GO:0004190">
    <property type="term" value="F:aspartic-type endopeptidase activity"/>
    <property type="evidence" value="ECO:0007669"/>
    <property type="project" value="UniProtKB-KW"/>
</dbReference>
<dbReference type="PRINTS" id="PR00792">
    <property type="entry name" value="PEPSIN"/>
</dbReference>
<dbReference type="EMBL" id="HG970334">
    <property type="protein sequence ID" value="SCB65014.1"/>
    <property type="molecule type" value="Genomic_DNA"/>
</dbReference>
<dbReference type="InParanoid" id="A0A1C3YKE5"/>
<accession>A0A1C3YKE5</accession>
<dbReference type="Gene3D" id="2.40.70.10">
    <property type="entry name" value="Acid Proteases"/>
    <property type="match status" value="2"/>
</dbReference>
<dbReference type="AlphaFoldDB" id="A0A1C3YKE5"/>
<feature type="domain" description="Peptidase A1" evidence="5">
    <location>
        <begin position="126"/>
        <end position="454"/>
    </location>
</feature>
<protein>
    <submittedName>
        <fullName evidence="6">Chromosome 3, complete genome</fullName>
    </submittedName>
</protein>
<dbReference type="PROSITE" id="PS00141">
    <property type="entry name" value="ASP_PROTEASE"/>
    <property type="match status" value="1"/>
</dbReference>
<dbReference type="VEuPathDB" id="FungiDB:FGRAMPH1_01G21403"/>
<organism evidence="6 7">
    <name type="scientific">Gibberella zeae (strain ATCC MYA-4620 / CBS 123657 / FGSC 9075 / NRRL 31084 / PH-1)</name>
    <name type="common">Wheat head blight fungus</name>
    <name type="synonym">Fusarium graminearum</name>
    <dbReference type="NCBI Taxonomy" id="229533"/>
    <lineage>
        <taxon>Eukaryota</taxon>
        <taxon>Fungi</taxon>
        <taxon>Dikarya</taxon>
        <taxon>Ascomycota</taxon>
        <taxon>Pezizomycotina</taxon>
        <taxon>Sordariomycetes</taxon>
        <taxon>Hypocreomycetidae</taxon>
        <taxon>Hypocreales</taxon>
        <taxon>Nectriaceae</taxon>
        <taxon>Fusarium</taxon>
    </lineage>
</organism>
<dbReference type="InterPro" id="IPR001969">
    <property type="entry name" value="Aspartic_peptidase_AS"/>
</dbReference>
<reference evidence="6 7" key="3">
    <citation type="journal article" date="2015" name="BMC Genomics">
        <title>The completed genome sequence of the pathogenic ascomycete fungus Fusarium graminearum.</title>
        <authorList>
            <person name="King R."/>
            <person name="Urban M."/>
            <person name="Hammond-Kosack M.C."/>
            <person name="Hassani-Pak K."/>
            <person name="Hammond-Kosack K.E."/>
        </authorList>
    </citation>
    <scope>NUCLEOTIDE SEQUENCE [LARGE SCALE GENOMIC DNA]</scope>
    <source>
        <strain evidence="7">ATCC MYA-4620 / CBS 123657 / FGSC 9075 / NRRL 31084 / PH-1</strain>
    </source>
</reference>
<dbReference type="eggNOG" id="KOG1339">
    <property type="taxonomic scope" value="Eukaryota"/>
</dbReference>
<feature type="region of interest" description="Disordered" evidence="4">
    <location>
        <begin position="73"/>
        <end position="98"/>
    </location>
</feature>
<dbReference type="GO" id="GO:0006508">
    <property type="term" value="P:proteolysis"/>
    <property type="evidence" value="ECO:0007669"/>
    <property type="project" value="UniProtKB-KW"/>
</dbReference>
<keyword evidence="7" id="KW-1185">Reference proteome</keyword>
<reference evidence="7" key="2">
    <citation type="journal article" date="2010" name="Nature">
        <title>Comparative genomics reveals mobile pathogenicity chromosomes in Fusarium.</title>
        <authorList>
            <person name="Ma L.J."/>
            <person name="van der Does H.C."/>
            <person name="Borkovich K.A."/>
            <person name="Coleman J.J."/>
            <person name="Daboussi M.J."/>
            <person name="Di Pietro A."/>
            <person name="Dufresne M."/>
            <person name="Freitag M."/>
            <person name="Grabherr M."/>
            <person name="Henrissat B."/>
            <person name="Houterman P.M."/>
            <person name="Kang S."/>
            <person name="Shim W.B."/>
            <person name="Woloshuk C."/>
            <person name="Xie X."/>
            <person name="Xu J.R."/>
            <person name="Antoniw J."/>
            <person name="Baker S.E."/>
            <person name="Bluhm B.H."/>
            <person name="Breakspear A."/>
            <person name="Brown D.W."/>
            <person name="Butchko R.A."/>
            <person name="Chapman S."/>
            <person name="Coulson R."/>
            <person name="Coutinho P.M."/>
            <person name="Danchin E.G."/>
            <person name="Diener A."/>
            <person name="Gale L.R."/>
            <person name="Gardiner D.M."/>
            <person name="Goff S."/>
            <person name="Hammond-Kosack K.E."/>
            <person name="Hilburn K."/>
            <person name="Hua-Van A."/>
            <person name="Jonkers W."/>
            <person name="Kazan K."/>
            <person name="Kodira C.D."/>
            <person name="Koehrsen M."/>
            <person name="Kumar L."/>
            <person name="Lee Y.H."/>
            <person name="Li L."/>
            <person name="Manners J.M."/>
            <person name="Miranda-Saavedra D."/>
            <person name="Mukherjee M."/>
            <person name="Park G."/>
            <person name="Park J."/>
            <person name="Park S.Y."/>
            <person name="Proctor R.H."/>
            <person name="Regev A."/>
            <person name="Ruiz-Roldan M.C."/>
            <person name="Sain D."/>
            <person name="Sakthikumar S."/>
            <person name="Sykes S."/>
            <person name="Schwartz D.C."/>
            <person name="Turgeon B.G."/>
            <person name="Wapinski I."/>
            <person name="Yoder O."/>
            <person name="Young S."/>
            <person name="Zeng Q."/>
            <person name="Zhou S."/>
            <person name="Galagan J."/>
            <person name="Cuomo C.A."/>
            <person name="Kistler H.C."/>
            <person name="Rep M."/>
        </authorList>
    </citation>
    <scope>GENOME REANNOTATION</scope>
    <source>
        <strain evidence="7">ATCC MYA-4620 / CBS 123657 / FGSC 9075 / NRRL 31084 / PH-1</strain>
    </source>
</reference>
<feature type="compositionally biased region" description="Basic and acidic residues" evidence="4">
    <location>
        <begin position="88"/>
        <end position="98"/>
    </location>
</feature>
<evidence type="ECO:0000313" key="7">
    <source>
        <dbReference type="Proteomes" id="UP000070720"/>
    </source>
</evidence>
<dbReference type="PANTHER" id="PTHR47966:SF51">
    <property type="entry name" value="BETA-SITE APP-CLEAVING ENZYME, ISOFORM A-RELATED"/>
    <property type="match status" value="1"/>
</dbReference>
<sequence>MEEAKAEVRRLVGAEFPDGVTGVEINPSDFSSDEDISVTPGSFYLSIHFGNVGISKMAKRQWNPQKGFHYVLQDPPAPAMSAEDPTWDQERRDKESAKIKEGETGVDNVVLELKSDVKNEKQPTNYRVNVQFGSSPQNQVSLQVDSGSSILWAQSRIQVSQDVPPGRSFVDLTIEDAARFQEGSKAYEILYGGGKKVAFSLFEATVGIGGLKTPQVFGAAKIAAQENLLPLGILGLGFSAENSPIPFHRTLVVHLMESGMIKRASFALIGPRSEPAGSTRPDGEKTRDRGWLVIGNLPESYHTGITWCPVLAEKYRAWVVRLNNVTVNGVVICQDQLALVDTGSSYLTTTEENCREMAKVIQGKANNRIVTYPSGGLSELSFTFGDASGGATFGLNKEDLSLGPVPGSGGDVLRSPVTYMSFENRKYNWVLGGIFIDNMISIYDYTGEPRIGFASRSNVDPVVTKT</sequence>
<evidence type="ECO:0000256" key="4">
    <source>
        <dbReference type="SAM" id="MobiDB-lite"/>
    </source>
</evidence>
<comment type="similarity">
    <text evidence="1 3">Belongs to the peptidase A1 family.</text>
</comment>
<evidence type="ECO:0000256" key="3">
    <source>
        <dbReference type="RuleBase" id="RU000454"/>
    </source>
</evidence>
<dbReference type="CDD" id="cd05471">
    <property type="entry name" value="pepsin_like"/>
    <property type="match status" value="1"/>
</dbReference>
<keyword evidence="3" id="KW-0378">Hydrolase</keyword>
<evidence type="ECO:0000256" key="2">
    <source>
        <dbReference type="ARBA" id="ARBA00022750"/>
    </source>
</evidence>
<proteinExistence type="inferred from homology"/>
<evidence type="ECO:0000313" key="6">
    <source>
        <dbReference type="EMBL" id="SCB65014.1"/>
    </source>
</evidence>
<reference evidence="7" key="1">
    <citation type="journal article" date="2007" name="Science">
        <title>The Fusarium graminearum genome reveals a link between localized polymorphism and pathogen specialization.</title>
        <authorList>
            <person name="Cuomo C.A."/>
            <person name="Gueldener U."/>
            <person name="Xu J.-R."/>
            <person name="Trail F."/>
            <person name="Turgeon B.G."/>
            <person name="Di Pietro A."/>
            <person name="Walton J.D."/>
            <person name="Ma L.-J."/>
            <person name="Baker S.E."/>
            <person name="Rep M."/>
            <person name="Adam G."/>
            <person name="Antoniw J."/>
            <person name="Baldwin T."/>
            <person name="Calvo S.E."/>
            <person name="Chang Y.-L."/>
            <person name="DeCaprio D."/>
            <person name="Gale L.R."/>
            <person name="Gnerre S."/>
            <person name="Goswami R.S."/>
            <person name="Hammond-Kosack K."/>
            <person name="Harris L.J."/>
            <person name="Hilburn K."/>
            <person name="Kennell J.C."/>
            <person name="Kroken S."/>
            <person name="Magnuson J.K."/>
            <person name="Mannhaupt G."/>
            <person name="Mauceli E.W."/>
            <person name="Mewes H.-W."/>
            <person name="Mitterbauer R."/>
            <person name="Muehlbauer G."/>
            <person name="Muensterkoetter M."/>
            <person name="Nelson D."/>
            <person name="O'Donnell K."/>
            <person name="Ouellet T."/>
            <person name="Qi W."/>
            <person name="Quesneville H."/>
            <person name="Roncero M.I.G."/>
            <person name="Seong K.-Y."/>
            <person name="Tetko I.V."/>
            <person name="Urban M."/>
            <person name="Waalwijk C."/>
            <person name="Ward T.J."/>
            <person name="Yao J."/>
            <person name="Birren B.W."/>
            <person name="Kistler H.C."/>
        </authorList>
    </citation>
    <scope>NUCLEOTIDE SEQUENCE [LARGE SCALE GENOMIC DNA]</scope>
    <source>
        <strain evidence="7">ATCC MYA-4620 / CBS 123657 / FGSC 9075 / NRRL 31084 / PH-1</strain>
    </source>
</reference>
<dbReference type="SUPFAM" id="SSF50630">
    <property type="entry name" value="Acid proteases"/>
    <property type="match status" value="1"/>
</dbReference>
<dbReference type="InterPro" id="IPR034164">
    <property type="entry name" value="Pepsin-like_dom"/>
</dbReference>
<name>A0A1C3YKE5_GIBZE</name>
<dbReference type="PROSITE" id="PS51767">
    <property type="entry name" value="PEPTIDASE_A1"/>
    <property type="match status" value="1"/>
</dbReference>
<evidence type="ECO:0000256" key="1">
    <source>
        <dbReference type="ARBA" id="ARBA00007447"/>
    </source>
</evidence>
<dbReference type="InterPro" id="IPR001461">
    <property type="entry name" value="Aspartic_peptidase_A1"/>
</dbReference>
<gene>
    <name evidence="6" type="ORF">FGRAMPH1_01T21403</name>
</gene>
<dbReference type="InterPro" id="IPR021109">
    <property type="entry name" value="Peptidase_aspartic_dom_sf"/>
</dbReference>
<evidence type="ECO:0000259" key="5">
    <source>
        <dbReference type="PROSITE" id="PS51767"/>
    </source>
</evidence>
<dbReference type="PANTHER" id="PTHR47966">
    <property type="entry name" value="BETA-SITE APP-CLEAVING ENZYME, ISOFORM A-RELATED"/>
    <property type="match status" value="1"/>
</dbReference>